<organism evidence="4 5">
    <name type="scientific">Pseudobacteroides cellulosolvens ATCC 35603 = DSM 2933</name>
    <dbReference type="NCBI Taxonomy" id="398512"/>
    <lineage>
        <taxon>Bacteria</taxon>
        <taxon>Bacillati</taxon>
        <taxon>Bacillota</taxon>
        <taxon>Clostridia</taxon>
        <taxon>Eubacteriales</taxon>
        <taxon>Oscillospiraceae</taxon>
        <taxon>Pseudobacteroides</taxon>
    </lineage>
</organism>
<dbReference type="AlphaFoldDB" id="A0A0L6JT70"/>
<evidence type="ECO:0000256" key="1">
    <source>
        <dbReference type="ARBA" id="ARBA00022603"/>
    </source>
</evidence>
<dbReference type="PATRIC" id="fig|398512.5.peg.4525"/>
<dbReference type="Gene3D" id="3.40.50.150">
    <property type="entry name" value="Vaccinia Virus protein VP39"/>
    <property type="match status" value="1"/>
</dbReference>
<dbReference type="GO" id="GO:0008168">
    <property type="term" value="F:methyltransferase activity"/>
    <property type="evidence" value="ECO:0007669"/>
    <property type="project" value="UniProtKB-KW"/>
</dbReference>
<evidence type="ECO:0000256" key="2">
    <source>
        <dbReference type="ARBA" id="ARBA00022679"/>
    </source>
</evidence>
<dbReference type="InterPro" id="IPR029063">
    <property type="entry name" value="SAM-dependent_MTases_sf"/>
</dbReference>
<gene>
    <name evidence="4" type="ORF">Bccel_4320</name>
</gene>
<dbReference type="Pfam" id="PF00145">
    <property type="entry name" value="DNA_methylase"/>
    <property type="match status" value="1"/>
</dbReference>
<dbReference type="GO" id="GO:0009307">
    <property type="term" value="P:DNA restriction-modification system"/>
    <property type="evidence" value="ECO:0007669"/>
    <property type="project" value="UniProtKB-KW"/>
</dbReference>
<dbReference type="REBASE" id="129474">
    <property type="entry name" value="M1.Pce2933ORF4320P"/>
</dbReference>
<reference evidence="5" key="1">
    <citation type="submission" date="2015-07" db="EMBL/GenBank/DDBJ databases">
        <title>Near-Complete Genome Sequence of the Cellulolytic Bacterium Bacteroides (Pseudobacteroides) cellulosolvens ATCC 35603.</title>
        <authorList>
            <person name="Dassa B."/>
            <person name="Utturkar S.M."/>
            <person name="Klingeman D.M."/>
            <person name="Hurt R.A."/>
            <person name="Keller M."/>
            <person name="Xu J."/>
            <person name="Reddy Y.H.K."/>
            <person name="Borovok I."/>
            <person name="Grinberg I.R."/>
            <person name="Lamed R."/>
            <person name="Zhivin O."/>
            <person name="Bayer E.A."/>
            <person name="Brown S.D."/>
        </authorList>
    </citation>
    <scope>NUCLEOTIDE SEQUENCE [LARGE SCALE GENOMIC DNA]</scope>
    <source>
        <strain evidence="5">DSM 2933</strain>
    </source>
</reference>
<dbReference type="Gene3D" id="3.90.120.10">
    <property type="entry name" value="DNA Methylase, subunit A, domain 2"/>
    <property type="match status" value="1"/>
</dbReference>
<accession>A0A0L6JT70</accession>
<sequence>MPGAFSSGKGEDFRAVLDEIAKIKDEAAHVPLPDKNKWLCAGEVLGDDFSIAWRTVDAQFWGVAQRRRRIYLVADFAEGCAGKILFEFEGLSGYSPKGVCPWETASRNAEDCIGMPVSFEPGAASRLGGHYWDNSTCSLRAQMGDNQLAVAIENHPSDSRVGIDDSGTIQTLTGRMGTGGGNVPLVMNECKENDKIAPPIHNEQCVNIPFCKGTRPHNKEEAQKWDHAKKANTINTFDVGEQRANELIVKAYGICSDKSNSMLSDNPNSGIYEADTSRTLDGTGGNPACNQGGIAVVALQGNMIGREDKNGPRGDGINEDISFTLNTIDRHAVAFAMTTGCYAEVNEEVVAPLMARDYKDAQIVTEPASFYPQMKAESQCFRQDGKANTLVNGTNPGCHNGVVGTEYTVRRLTPTECALLQGFPADWCSRLETKNPTEDEINWWSKVFEEHRIIMGTSTKPKSRSQIIKWLRNPYSDAAEYKMWGNGVCVNIVIMVMAAIKFAAEGGFEEK</sequence>
<dbReference type="GO" id="GO:0032259">
    <property type="term" value="P:methylation"/>
    <property type="evidence" value="ECO:0007669"/>
    <property type="project" value="UniProtKB-KW"/>
</dbReference>
<keyword evidence="1 4" id="KW-0489">Methyltransferase</keyword>
<dbReference type="STRING" id="398512.Bccel_4320"/>
<protein>
    <submittedName>
        <fullName evidence="4">C-5 cytosine-specific DNA methylase</fullName>
    </submittedName>
</protein>
<comment type="caution">
    <text evidence="4">The sequence shown here is derived from an EMBL/GenBank/DDBJ whole genome shotgun (WGS) entry which is preliminary data.</text>
</comment>
<evidence type="ECO:0000313" key="5">
    <source>
        <dbReference type="Proteomes" id="UP000036923"/>
    </source>
</evidence>
<dbReference type="SUPFAM" id="SSF53335">
    <property type="entry name" value="S-adenosyl-L-methionine-dependent methyltransferases"/>
    <property type="match status" value="1"/>
</dbReference>
<name>A0A0L6JT70_9FIRM</name>
<dbReference type="Proteomes" id="UP000036923">
    <property type="component" value="Unassembled WGS sequence"/>
</dbReference>
<evidence type="ECO:0000256" key="3">
    <source>
        <dbReference type="ARBA" id="ARBA00022747"/>
    </source>
</evidence>
<keyword evidence="2" id="KW-0808">Transferase</keyword>
<dbReference type="RefSeq" id="WP_152966068.1">
    <property type="nucleotide sequence ID" value="NZ_JQKC01000005.1"/>
</dbReference>
<dbReference type="InterPro" id="IPR001525">
    <property type="entry name" value="C5_MeTfrase"/>
</dbReference>
<keyword evidence="5" id="KW-1185">Reference proteome</keyword>
<keyword evidence="3" id="KW-0680">Restriction system</keyword>
<proteinExistence type="predicted"/>
<dbReference type="EMBL" id="LGTC01000001">
    <property type="protein sequence ID" value="KNY29046.1"/>
    <property type="molecule type" value="Genomic_DNA"/>
</dbReference>
<dbReference type="OrthoDB" id="9813719at2"/>
<dbReference type="eggNOG" id="COG0270">
    <property type="taxonomic scope" value="Bacteria"/>
</dbReference>
<evidence type="ECO:0000313" key="4">
    <source>
        <dbReference type="EMBL" id="KNY29046.1"/>
    </source>
</evidence>